<dbReference type="AlphaFoldDB" id="A0A432XAU5"/>
<keyword evidence="2" id="KW-1185">Reference proteome</keyword>
<organism evidence="1 2">
    <name type="scientific">Aliidiomarina taiwanensis</name>
    <dbReference type="NCBI Taxonomy" id="946228"/>
    <lineage>
        <taxon>Bacteria</taxon>
        <taxon>Pseudomonadati</taxon>
        <taxon>Pseudomonadota</taxon>
        <taxon>Gammaproteobacteria</taxon>
        <taxon>Alteromonadales</taxon>
        <taxon>Idiomarinaceae</taxon>
        <taxon>Aliidiomarina</taxon>
    </lineage>
</organism>
<dbReference type="Pfam" id="PF07103">
    <property type="entry name" value="DUF1365"/>
    <property type="match status" value="1"/>
</dbReference>
<dbReference type="PANTHER" id="PTHR33973:SF4">
    <property type="entry name" value="OS07G0153300 PROTEIN"/>
    <property type="match status" value="1"/>
</dbReference>
<gene>
    <name evidence="1" type="ORF">CWE15_02215</name>
</gene>
<dbReference type="EMBL" id="PIPQ01000001">
    <property type="protein sequence ID" value="RUO44444.1"/>
    <property type="molecule type" value="Genomic_DNA"/>
</dbReference>
<reference evidence="1 2" key="1">
    <citation type="journal article" date="2011" name="Front. Microbiol.">
        <title>Genomic signatures of strain selection and enhancement in Bacillus atrophaeus var. globigii, a historical biowarfare simulant.</title>
        <authorList>
            <person name="Gibbons H.S."/>
            <person name="Broomall S.M."/>
            <person name="McNew L.A."/>
            <person name="Daligault H."/>
            <person name="Chapman C."/>
            <person name="Bruce D."/>
            <person name="Karavis M."/>
            <person name="Krepps M."/>
            <person name="McGregor P.A."/>
            <person name="Hong C."/>
            <person name="Park K.H."/>
            <person name="Akmal A."/>
            <person name="Feldman A."/>
            <person name="Lin J.S."/>
            <person name="Chang W.E."/>
            <person name="Higgs B.W."/>
            <person name="Demirev P."/>
            <person name="Lindquist J."/>
            <person name="Liem A."/>
            <person name="Fochler E."/>
            <person name="Read T.D."/>
            <person name="Tapia R."/>
            <person name="Johnson S."/>
            <person name="Bishop-Lilly K.A."/>
            <person name="Detter C."/>
            <person name="Han C."/>
            <person name="Sozhamannan S."/>
            <person name="Rosenzweig C.N."/>
            <person name="Skowronski E.W."/>
        </authorList>
    </citation>
    <scope>NUCLEOTIDE SEQUENCE [LARGE SCALE GENOMIC DNA]</scope>
    <source>
        <strain evidence="1 2">AIT1</strain>
    </source>
</reference>
<name>A0A432XAU5_9GAMM</name>
<accession>A0A432XAU5</accession>
<dbReference type="Proteomes" id="UP000286976">
    <property type="component" value="Unassembled WGS sequence"/>
</dbReference>
<dbReference type="InterPro" id="IPR010775">
    <property type="entry name" value="DUF1365"/>
</dbReference>
<comment type="caution">
    <text evidence="1">The sequence shown here is derived from an EMBL/GenBank/DDBJ whole genome shotgun (WGS) entry which is preliminary data.</text>
</comment>
<dbReference type="OrthoDB" id="9778801at2"/>
<proteinExistence type="predicted"/>
<evidence type="ECO:0000313" key="2">
    <source>
        <dbReference type="Proteomes" id="UP000286976"/>
    </source>
</evidence>
<evidence type="ECO:0000313" key="1">
    <source>
        <dbReference type="EMBL" id="RUO44444.1"/>
    </source>
</evidence>
<sequence length="254" mass="29986">MTSRIYWGSVRHRRFIPKEHSFRYHLMQWGIALEELEQLNNTSKWFSTSERWAPLHFKPSDYLPGYYLPSHETLSTAVLRKMNSLSEGALDGQVFFLGNIRTWGLFFSPLNCYFLINKEGIATHMLAEVSNTPWNQRHYYLVNFNHHNSAAPLQPTEKNFHVSPFNPMEMQYHWRIRAPGEGALIHIEAHRKHKEFDATLALKGETLNRSAVYRVLRKYPMMSIRIIGGIYWQALRLFLKRVPLYGHSEHRQDT</sequence>
<dbReference type="PANTHER" id="PTHR33973">
    <property type="entry name" value="OS07G0153300 PROTEIN"/>
    <property type="match status" value="1"/>
</dbReference>
<protein>
    <submittedName>
        <fullName evidence="1">DUF1365 domain-containing protein</fullName>
    </submittedName>
</protein>